<name>A0A814QSU5_ADIRI</name>
<evidence type="ECO:0000313" key="4">
    <source>
        <dbReference type="Proteomes" id="UP000663828"/>
    </source>
</evidence>
<comment type="caution">
    <text evidence="2">The sequence shown here is derived from an EMBL/GenBank/DDBJ whole genome shotgun (WGS) entry which is preliminary data.</text>
</comment>
<dbReference type="SUPFAM" id="SSF53383">
    <property type="entry name" value="PLP-dependent transferases"/>
    <property type="match status" value="1"/>
</dbReference>
<dbReference type="Proteomes" id="UP000663828">
    <property type="component" value="Unassembled WGS sequence"/>
</dbReference>
<dbReference type="EMBL" id="CAJNOR010001333">
    <property type="protein sequence ID" value="CAF1123761.1"/>
    <property type="molecule type" value="Genomic_DNA"/>
</dbReference>
<accession>A0A814QSU5</accession>
<reference evidence="2" key="1">
    <citation type="submission" date="2021-02" db="EMBL/GenBank/DDBJ databases">
        <authorList>
            <person name="Nowell W R."/>
        </authorList>
    </citation>
    <scope>NUCLEOTIDE SEQUENCE</scope>
</reference>
<dbReference type="Proteomes" id="UP000663852">
    <property type="component" value="Unassembled WGS sequence"/>
</dbReference>
<dbReference type="InterPro" id="IPR015422">
    <property type="entry name" value="PyrdxlP-dep_Trfase_small"/>
</dbReference>
<evidence type="ECO:0000313" key="3">
    <source>
        <dbReference type="EMBL" id="CAF1471383.1"/>
    </source>
</evidence>
<evidence type="ECO:0000259" key="1">
    <source>
        <dbReference type="Pfam" id="PF00266"/>
    </source>
</evidence>
<organism evidence="2 4">
    <name type="scientific">Adineta ricciae</name>
    <name type="common">Rotifer</name>
    <dbReference type="NCBI Taxonomy" id="249248"/>
    <lineage>
        <taxon>Eukaryota</taxon>
        <taxon>Metazoa</taxon>
        <taxon>Spiralia</taxon>
        <taxon>Gnathifera</taxon>
        <taxon>Rotifera</taxon>
        <taxon>Eurotatoria</taxon>
        <taxon>Bdelloidea</taxon>
        <taxon>Adinetida</taxon>
        <taxon>Adinetidae</taxon>
        <taxon>Adineta</taxon>
    </lineage>
</organism>
<dbReference type="InterPro" id="IPR015424">
    <property type="entry name" value="PyrdxlP-dep_Trfase"/>
</dbReference>
<sequence length="408" mass="45567">MSIIEQDELRAQFPFLCKYPDWVFLENAGGSQVPSSVIDSVSKYYSESYVQIGAGYYQSNESTNIRTSAHDFCREMVNGSGIGEVVLGSSTTQLIHTLAHAFDKLITNADDEIILTNLAHEANYGVWTKLRGKVVEWKVHEAVNLDDLSVLLSEHTRIVAITHVSNVAGEILDVKAIATLVHARCPQARVVVDGVAYAPHQVIDVCEWNVDFYVFSLYKVYGPHLAALYGSNAAWQELIQASAGPNHFFVSQSDISYQYEIGCLDYEACAGILGIKSYFERVTNAPNDQSVRKTIEQAYKIFADFERPLTDRLIQYLLTKRDITIIGPQSNMHRLPTISFVSSRLSSSDIVKHLHAHKIACRNGHMYSYRLITALGIDISDGVVRLSAVHYNTIAEIDRCIQVLDTIL</sequence>
<dbReference type="InterPro" id="IPR000192">
    <property type="entry name" value="Aminotrans_V_dom"/>
</dbReference>
<proteinExistence type="predicted"/>
<keyword evidence="4" id="KW-1185">Reference proteome</keyword>
<gene>
    <name evidence="3" type="ORF">EDS130_LOCUS40817</name>
    <name evidence="2" type="ORF">XAT740_LOCUS19526</name>
</gene>
<dbReference type="PANTHER" id="PTHR43586:SF21">
    <property type="entry name" value="PYRIDOXAL PHOSPHATE (PLP)-DEPENDENT ASPARTATE AMINOTRANSFERASE SUPERFAMILY"/>
    <property type="match status" value="1"/>
</dbReference>
<dbReference type="AlphaFoldDB" id="A0A814QSU5"/>
<feature type="domain" description="Aminotransferase class V" evidence="1">
    <location>
        <begin position="23"/>
        <end position="399"/>
    </location>
</feature>
<dbReference type="EMBL" id="CAJNOJ010000508">
    <property type="protein sequence ID" value="CAF1471383.1"/>
    <property type="molecule type" value="Genomic_DNA"/>
</dbReference>
<dbReference type="Gene3D" id="3.90.1150.10">
    <property type="entry name" value="Aspartate Aminotransferase, domain 1"/>
    <property type="match status" value="1"/>
</dbReference>
<dbReference type="OrthoDB" id="420046at2759"/>
<dbReference type="InterPro" id="IPR015421">
    <property type="entry name" value="PyrdxlP-dep_Trfase_major"/>
</dbReference>
<protein>
    <recommendedName>
        <fullName evidence="1">Aminotransferase class V domain-containing protein</fullName>
    </recommendedName>
</protein>
<evidence type="ECO:0000313" key="2">
    <source>
        <dbReference type="EMBL" id="CAF1123761.1"/>
    </source>
</evidence>
<dbReference type="Gene3D" id="3.40.640.10">
    <property type="entry name" value="Type I PLP-dependent aspartate aminotransferase-like (Major domain)"/>
    <property type="match status" value="1"/>
</dbReference>
<dbReference type="PANTHER" id="PTHR43586">
    <property type="entry name" value="CYSTEINE DESULFURASE"/>
    <property type="match status" value="1"/>
</dbReference>
<dbReference type="Pfam" id="PF00266">
    <property type="entry name" value="Aminotran_5"/>
    <property type="match status" value="1"/>
</dbReference>